<reference evidence="2 3" key="1">
    <citation type="journal article" date="2011" name="PLoS Genet.">
        <title>Finished genome of the fungal wheat pathogen Mycosphaerella graminicola reveals dispensome structure, chromosome plasticity, and stealth pathogenesis.</title>
        <authorList>
            <person name="Goodwin S.B."/>
            <person name="Ben M'barek S."/>
            <person name="Dhillon B."/>
            <person name="Wittenberg A.H.J."/>
            <person name="Crane C.F."/>
            <person name="Hane J.K."/>
            <person name="Foster A.J."/>
            <person name="Van der Lee T.A.J."/>
            <person name="Grimwood J."/>
            <person name="Aerts A."/>
            <person name="Antoniw J."/>
            <person name="Bailey A."/>
            <person name="Bluhm B."/>
            <person name="Bowler J."/>
            <person name="Bristow J."/>
            <person name="van der Burgt A."/>
            <person name="Canto-Canche B."/>
            <person name="Churchill A.C.L."/>
            <person name="Conde-Ferraez L."/>
            <person name="Cools H.J."/>
            <person name="Coutinho P.M."/>
            <person name="Csukai M."/>
            <person name="Dehal P."/>
            <person name="De Wit P."/>
            <person name="Donzelli B."/>
            <person name="van de Geest H.C."/>
            <person name="van Ham R.C.H.J."/>
            <person name="Hammond-Kosack K.E."/>
            <person name="Henrissat B."/>
            <person name="Kilian A."/>
            <person name="Kobayashi A.K."/>
            <person name="Koopmann E."/>
            <person name="Kourmpetis Y."/>
            <person name="Kuzniar A."/>
            <person name="Lindquist E."/>
            <person name="Lombard V."/>
            <person name="Maliepaard C."/>
            <person name="Martins N."/>
            <person name="Mehrabi R."/>
            <person name="Nap J.P.H."/>
            <person name="Ponomarenko A."/>
            <person name="Rudd J.J."/>
            <person name="Salamov A."/>
            <person name="Schmutz J."/>
            <person name="Schouten H.J."/>
            <person name="Shapiro H."/>
            <person name="Stergiopoulos I."/>
            <person name="Torriani S.F.F."/>
            <person name="Tu H."/>
            <person name="de Vries R.P."/>
            <person name="Waalwijk C."/>
            <person name="Ware S.B."/>
            <person name="Wiebenga A."/>
            <person name="Zwiers L.-H."/>
            <person name="Oliver R.P."/>
            <person name="Grigoriev I.V."/>
            <person name="Kema G.H.J."/>
        </authorList>
    </citation>
    <scope>NUCLEOTIDE SEQUENCE [LARGE SCALE GENOMIC DNA]</scope>
    <source>
        <strain evidence="3">CBS 115943 / IPO323</strain>
    </source>
</reference>
<feature type="non-terminal residue" evidence="2">
    <location>
        <position position="176"/>
    </location>
</feature>
<feature type="compositionally biased region" description="Low complexity" evidence="1">
    <location>
        <begin position="10"/>
        <end position="22"/>
    </location>
</feature>
<keyword evidence="3" id="KW-1185">Reference proteome</keyword>
<sequence>MRLSERQNKDALQQWQQQQPCESQRRNLAIPNSKAMQNSKTPRAGTRPDILQSQTPCLNTKLFRSHLHPQSQSQHLIDLSRVASSAHFAMSSQLHHLEPARSQYHGQREKEGRQELTMSTSAHHHQAQAPRSTSKASQTPGFSTELDSGGGAESSNGRNRLSICATCLPPMTNLTA</sequence>
<dbReference type="EMBL" id="CM001207">
    <property type="protein sequence ID" value="EGP83007.1"/>
    <property type="molecule type" value="Genomic_DNA"/>
</dbReference>
<gene>
    <name evidence="2" type="ORF">MYCGRDRAFT_106416</name>
</gene>
<dbReference type="RefSeq" id="XP_003848031.1">
    <property type="nucleotide sequence ID" value="XM_003847983.1"/>
</dbReference>
<proteinExistence type="predicted"/>
<dbReference type="InParanoid" id="F9XP89"/>
<feature type="compositionally biased region" description="Polar residues" evidence="1">
    <location>
        <begin position="129"/>
        <end position="146"/>
    </location>
</feature>
<protein>
    <submittedName>
        <fullName evidence="2">Uncharacterized protein</fullName>
    </submittedName>
</protein>
<evidence type="ECO:0000313" key="2">
    <source>
        <dbReference type="EMBL" id="EGP83007.1"/>
    </source>
</evidence>
<dbReference type="GeneID" id="13402120"/>
<evidence type="ECO:0000313" key="3">
    <source>
        <dbReference type="Proteomes" id="UP000008062"/>
    </source>
</evidence>
<feature type="region of interest" description="Disordered" evidence="1">
    <location>
        <begin position="97"/>
        <end position="158"/>
    </location>
</feature>
<dbReference type="KEGG" id="ztr:MYCGRDRAFT_106416"/>
<dbReference type="AlphaFoldDB" id="F9XP89"/>
<feature type="region of interest" description="Disordered" evidence="1">
    <location>
        <begin position="1"/>
        <end position="51"/>
    </location>
</feature>
<dbReference type="Proteomes" id="UP000008062">
    <property type="component" value="Chromosome 12"/>
</dbReference>
<evidence type="ECO:0000256" key="1">
    <source>
        <dbReference type="SAM" id="MobiDB-lite"/>
    </source>
</evidence>
<dbReference type="HOGENOM" id="CLU_1528841_0_0_1"/>
<accession>F9XP89</accession>
<organism evidence="2 3">
    <name type="scientific">Zymoseptoria tritici (strain CBS 115943 / IPO323)</name>
    <name type="common">Speckled leaf blotch fungus</name>
    <name type="synonym">Septoria tritici</name>
    <dbReference type="NCBI Taxonomy" id="336722"/>
    <lineage>
        <taxon>Eukaryota</taxon>
        <taxon>Fungi</taxon>
        <taxon>Dikarya</taxon>
        <taxon>Ascomycota</taxon>
        <taxon>Pezizomycotina</taxon>
        <taxon>Dothideomycetes</taxon>
        <taxon>Dothideomycetidae</taxon>
        <taxon>Mycosphaerellales</taxon>
        <taxon>Mycosphaerellaceae</taxon>
        <taxon>Zymoseptoria</taxon>
    </lineage>
</organism>
<name>F9XP89_ZYMTI</name>